<dbReference type="Proteomes" id="UP001301350">
    <property type="component" value="Unassembled WGS sequence"/>
</dbReference>
<keyword evidence="2" id="KW-1185">Reference proteome</keyword>
<evidence type="ECO:0000313" key="2">
    <source>
        <dbReference type="Proteomes" id="UP001301350"/>
    </source>
</evidence>
<proteinExistence type="predicted"/>
<dbReference type="SUPFAM" id="SSF51971">
    <property type="entry name" value="Nucleotide-binding domain"/>
    <property type="match status" value="1"/>
</dbReference>
<comment type="caution">
    <text evidence="1">The sequence shown here is derived from an EMBL/GenBank/DDBJ whole genome shotgun (WGS) entry which is preliminary data.</text>
</comment>
<sequence length="466" mass="49160">MPSVRCSRRPSWALQAFLHGNGTWPRAPRARRAARTVLWRACTVAAPSSSTSGPMSRVHVHLVGFGLAGAAVAFHLLRQRASLHLPVTLSVVDEAGAAGGATRAAAGLLHAYSPRARKLWLGDEGLHCAREMFEAVTGAASRPFAQRTGIVKMASSAREQADYAAAAAAAATAELGWDAARQQLWIADGWTVDAVAYVEAVRRHLMQYATAFMVEWETRAVTDLSAEMQRAGQLAQRPLYDGARMPAPAQCIVVVAAGAGSKALLPSLPLRLCRGQNLVYAAAPGNGSYKRSGSDTSSPAIMARGKYLVPMPDGARIIGGATKEYAPGDLADGAAANAWLQAPADITVAREALEAPLRELVARWQNAHRTSASSSRASSEPIEAVAGVRALPPRRPEGSVPLIGQLRVPDAPASTSVLYITGLGSRGLVYHAVMGKRLVEQIVQLATTGADRHDTDIMSQAASRAP</sequence>
<dbReference type="PANTHER" id="PTHR13847">
    <property type="entry name" value="SARCOSINE DEHYDROGENASE-RELATED"/>
    <property type="match status" value="1"/>
</dbReference>
<dbReference type="PANTHER" id="PTHR13847:SF261">
    <property type="entry name" value="FAD-DEPENDENT OXIDOREDUCTASE FAMILY PROTEIN"/>
    <property type="match status" value="1"/>
</dbReference>
<organism evidence="1 2">
    <name type="scientific">Cyanidium caldarium</name>
    <name type="common">Red alga</name>
    <dbReference type="NCBI Taxonomy" id="2771"/>
    <lineage>
        <taxon>Eukaryota</taxon>
        <taxon>Rhodophyta</taxon>
        <taxon>Bangiophyceae</taxon>
        <taxon>Cyanidiales</taxon>
        <taxon>Cyanidiaceae</taxon>
        <taxon>Cyanidium</taxon>
    </lineage>
</organism>
<dbReference type="GO" id="GO:0005737">
    <property type="term" value="C:cytoplasm"/>
    <property type="evidence" value="ECO:0007669"/>
    <property type="project" value="TreeGrafter"/>
</dbReference>
<dbReference type="Gene3D" id="3.50.50.60">
    <property type="entry name" value="FAD/NAD(P)-binding domain"/>
    <property type="match status" value="1"/>
</dbReference>
<reference evidence="1 2" key="1">
    <citation type="submission" date="2022-07" db="EMBL/GenBank/DDBJ databases">
        <title>Genome-wide signatures of adaptation to extreme environments.</title>
        <authorList>
            <person name="Cho C.H."/>
            <person name="Yoon H.S."/>
        </authorList>
    </citation>
    <scope>NUCLEOTIDE SEQUENCE [LARGE SCALE GENOMIC DNA]</scope>
    <source>
        <strain evidence="1 2">DBV 063 E5</strain>
    </source>
</reference>
<dbReference type="EMBL" id="JANCYW010000002">
    <property type="protein sequence ID" value="KAK4534739.1"/>
    <property type="molecule type" value="Genomic_DNA"/>
</dbReference>
<gene>
    <name evidence="1" type="ORF">CDCA_CDCA02G0764</name>
</gene>
<dbReference type="Gene3D" id="3.30.9.10">
    <property type="entry name" value="D-Amino Acid Oxidase, subunit A, domain 2"/>
    <property type="match status" value="1"/>
</dbReference>
<dbReference type="AlphaFoldDB" id="A0AAV9IRG4"/>
<name>A0AAV9IRG4_CYACA</name>
<accession>A0AAV9IRG4</accession>
<protein>
    <recommendedName>
        <fullName evidence="3">FAD dependent oxidoreductase domain-containing protein</fullName>
    </recommendedName>
</protein>
<dbReference type="InterPro" id="IPR036188">
    <property type="entry name" value="FAD/NAD-bd_sf"/>
</dbReference>
<evidence type="ECO:0000313" key="1">
    <source>
        <dbReference type="EMBL" id="KAK4534739.1"/>
    </source>
</evidence>
<evidence type="ECO:0008006" key="3">
    <source>
        <dbReference type="Google" id="ProtNLM"/>
    </source>
</evidence>